<evidence type="ECO:0000313" key="13">
    <source>
        <dbReference type="Proteomes" id="UP001196413"/>
    </source>
</evidence>
<organism evidence="12 13">
    <name type="scientific">Parelaphostrongylus tenuis</name>
    <name type="common">Meningeal worm</name>
    <dbReference type="NCBI Taxonomy" id="148309"/>
    <lineage>
        <taxon>Eukaryota</taxon>
        <taxon>Metazoa</taxon>
        <taxon>Ecdysozoa</taxon>
        <taxon>Nematoda</taxon>
        <taxon>Chromadorea</taxon>
        <taxon>Rhabditida</taxon>
        <taxon>Rhabditina</taxon>
        <taxon>Rhabditomorpha</taxon>
        <taxon>Strongyloidea</taxon>
        <taxon>Metastrongylidae</taxon>
        <taxon>Parelaphostrongylus</taxon>
    </lineage>
</organism>
<evidence type="ECO:0000256" key="11">
    <source>
        <dbReference type="RuleBase" id="RU362059"/>
    </source>
</evidence>
<keyword evidence="3 10" id="KW-0328">Glycosyltransferase</keyword>
<dbReference type="SUPFAM" id="SSF53756">
    <property type="entry name" value="UDP-Glycosyltransferase/glycogen phosphorylase"/>
    <property type="match status" value="1"/>
</dbReference>
<dbReference type="GO" id="GO:0015020">
    <property type="term" value="F:glucuronosyltransferase activity"/>
    <property type="evidence" value="ECO:0007669"/>
    <property type="project" value="UniProtKB-EC"/>
</dbReference>
<accession>A0AAD5N6E7</accession>
<evidence type="ECO:0000256" key="6">
    <source>
        <dbReference type="ARBA" id="ARBA00022729"/>
    </source>
</evidence>
<dbReference type="Pfam" id="PF00201">
    <property type="entry name" value="UDPGT"/>
    <property type="match status" value="1"/>
</dbReference>
<dbReference type="PROSITE" id="PS00375">
    <property type="entry name" value="UDPGT"/>
    <property type="match status" value="1"/>
</dbReference>
<comment type="similarity">
    <text evidence="2 10">Belongs to the UDP-glycosyltransferase family.</text>
</comment>
<gene>
    <name evidence="12" type="ORF">KIN20_020841</name>
</gene>
<keyword evidence="6" id="KW-0732">Signal</keyword>
<dbReference type="InterPro" id="IPR050271">
    <property type="entry name" value="UDP-glycosyltransferase"/>
</dbReference>
<evidence type="ECO:0000256" key="8">
    <source>
        <dbReference type="ARBA" id="ARBA00023136"/>
    </source>
</evidence>
<evidence type="ECO:0000256" key="4">
    <source>
        <dbReference type="ARBA" id="ARBA00022679"/>
    </source>
</evidence>
<evidence type="ECO:0000256" key="5">
    <source>
        <dbReference type="ARBA" id="ARBA00022692"/>
    </source>
</evidence>
<dbReference type="InterPro" id="IPR002213">
    <property type="entry name" value="UDP_glucos_trans"/>
</dbReference>
<evidence type="ECO:0000256" key="3">
    <source>
        <dbReference type="ARBA" id="ARBA00022676"/>
    </source>
</evidence>
<dbReference type="EMBL" id="JAHQIW010004222">
    <property type="protein sequence ID" value="KAJ1361561.1"/>
    <property type="molecule type" value="Genomic_DNA"/>
</dbReference>
<evidence type="ECO:0000256" key="9">
    <source>
        <dbReference type="ARBA" id="ARBA00047475"/>
    </source>
</evidence>
<evidence type="ECO:0000256" key="1">
    <source>
        <dbReference type="ARBA" id="ARBA00004167"/>
    </source>
</evidence>
<name>A0AAD5N6E7_PARTN</name>
<feature type="non-terminal residue" evidence="12">
    <location>
        <position position="233"/>
    </location>
</feature>
<dbReference type="Gene3D" id="3.40.50.2000">
    <property type="entry name" value="Glycogen Phosphorylase B"/>
    <property type="match status" value="1"/>
</dbReference>
<dbReference type="CDD" id="cd03784">
    <property type="entry name" value="GT1_Gtf-like"/>
    <property type="match status" value="1"/>
</dbReference>
<comment type="catalytic activity">
    <reaction evidence="9 11">
        <text>glucuronate acceptor + UDP-alpha-D-glucuronate = acceptor beta-D-glucuronoside + UDP + H(+)</text>
        <dbReference type="Rhea" id="RHEA:21032"/>
        <dbReference type="ChEBI" id="CHEBI:15378"/>
        <dbReference type="ChEBI" id="CHEBI:58052"/>
        <dbReference type="ChEBI" id="CHEBI:58223"/>
        <dbReference type="ChEBI" id="CHEBI:132367"/>
        <dbReference type="ChEBI" id="CHEBI:132368"/>
        <dbReference type="EC" id="2.4.1.17"/>
    </reaction>
</comment>
<dbReference type="PANTHER" id="PTHR48043:SF145">
    <property type="entry name" value="FI06409P-RELATED"/>
    <property type="match status" value="1"/>
</dbReference>
<evidence type="ECO:0000256" key="10">
    <source>
        <dbReference type="RuleBase" id="RU003718"/>
    </source>
</evidence>
<evidence type="ECO:0000313" key="12">
    <source>
        <dbReference type="EMBL" id="KAJ1361561.1"/>
    </source>
</evidence>
<dbReference type="FunFam" id="3.40.50.2000:FF:000038">
    <property type="entry name" value="UDP-GlucuronosylTransferase"/>
    <property type="match status" value="1"/>
</dbReference>
<evidence type="ECO:0000256" key="2">
    <source>
        <dbReference type="ARBA" id="ARBA00009995"/>
    </source>
</evidence>
<sequence>MNANEFTESPRSIPKIVRYIGGSTIYEPKPLDEKLNAILDQRSQNVLFSLGSLATSEGMPTWMKQDIMNAFSAFPNTTFIWKYEDESETVLFEKSLNIHVMKWVPQTDLLADDRLSLFITHAGKNSVLEALSFGKPMVAIPLFADQLLNARIMKKRGVAVVIDKRDLNYSNLRAAIRDVLADGKYARKSATIARFLRDRPSAVRAEISLWVKTVAEEGLMDHLVLQSRDMSFI</sequence>
<dbReference type="EC" id="2.4.1.17" evidence="11"/>
<dbReference type="InterPro" id="IPR035595">
    <property type="entry name" value="UDP_glycos_trans_CS"/>
</dbReference>
<keyword evidence="13" id="KW-1185">Reference proteome</keyword>
<evidence type="ECO:0000256" key="7">
    <source>
        <dbReference type="ARBA" id="ARBA00022989"/>
    </source>
</evidence>
<keyword evidence="4 10" id="KW-0808">Transferase</keyword>
<protein>
    <recommendedName>
        <fullName evidence="11">UDP-glucuronosyltransferase</fullName>
        <ecNumber evidence="11">2.4.1.17</ecNumber>
    </recommendedName>
</protein>
<reference evidence="12" key="1">
    <citation type="submission" date="2021-06" db="EMBL/GenBank/DDBJ databases">
        <title>Parelaphostrongylus tenuis whole genome reference sequence.</title>
        <authorList>
            <person name="Garwood T.J."/>
            <person name="Larsen P.A."/>
            <person name="Fountain-Jones N.M."/>
            <person name="Garbe J.R."/>
            <person name="Macchietto M.G."/>
            <person name="Kania S.A."/>
            <person name="Gerhold R.W."/>
            <person name="Richards J.E."/>
            <person name="Wolf T.M."/>
        </authorList>
    </citation>
    <scope>NUCLEOTIDE SEQUENCE</scope>
    <source>
        <strain evidence="12">MNPRO001-30</strain>
        <tissue evidence="12">Meninges</tissue>
    </source>
</reference>
<dbReference type="AlphaFoldDB" id="A0AAD5N6E7"/>
<dbReference type="PANTHER" id="PTHR48043">
    <property type="entry name" value="EG:EG0003.4 PROTEIN-RELATED"/>
    <property type="match status" value="1"/>
</dbReference>
<keyword evidence="8" id="KW-0472">Membrane</keyword>
<comment type="subcellular location">
    <subcellularLocation>
        <location evidence="1 11">Membrane</location>
        <topology evidence="1 11">Single-pass membrane protein</topology>
    </subcellularLocation>
</comment>
<dbReference type="GO" id="GO:0016020">
    <property type="term" value="C:membrane"/>
    <property type="evidence" value="ECO:0007669"/>
    <property type="project" value="UniProtKB-SubCell"/>
</dbReference>
<dbReference type="Proteomes" id="UP001196413">
    <property type="component" value="Unassembled WGS sequence"/>
</dbReference>
<keyword evidence="5" id="KW-0812">Transmembrane</keyword>
<keyword evidence="7" id="KW-1133">Transmembrane helix</keyword>
<proteinExistence type="inferred from homology"/>
<comment type="caution">
    <text evidence="12">The sequence shown here is derived from an EMBL/GenBank/DDBJ whole genome shotgun (WGS) entry which is preliminary data.</text>
</comment>